<dbReference type="Gene3D" id="1.20.1540.10">
    <property type="entry name" value="Rhomboid-like"/>
    <property type="match status" value="1"/>
</dbReference>
<feature type="domain" description="Peptidase S54 rhomboid" evidence="8">
    <location>
        <begin position="48"/>
        <end position="187"/>
    </location>
</feature>
<comment type="similarity">
    <text evidence="2">Belongs to the peptidase S54 family.</text>
</comment>
<dbReference type="SUPFAM" id="SSF144091">
    <property type="entry name" value="Rhomboid-like"/>
    <property type="match status" value="1"/>
</dbReference>
<evidence type="ECO:0000256" key="2">
    <source>
        <dbReference type="ARBA" id="ARBA00009045"/>
    </source>
</evidence>
<dbReference type="Pfam" id="PF01694">
    <property type="entry name" value="Rhomboid"/>
    <property type="match status" value="1"/>
</dbReference>
<evidence type="ECO:0000256" key="5">
    <source>
        <dbReference type="ARBA" id="ARBA00022989"/>
    </source>
</evidence>
<evidence type="ECO:0000256" key="4">
    <source>
        <dbReference type="ARBA" id="ARBA00022801"/>
    </source>
</evidence>
<keyword evidence="6 7" id="KW-0472">Membrane</keyword>
<evidence type="ECO:0000256" key="1">
    <source>
        <dbReference type="ARBA" id="ARBA00004141"/>
    </source>
</evidence>
<organism evidence="9 10">
    <name type="scientific">Candidatus Acetatifactor stercoripullorum</name>
    <dbReference type="NCBI Taxonomy" id="2838414"/>
    <lineage>
        <taxon>Bacteria</taxon>
        <taxon>Bacillati</taxon>
        <taxon>Bacillota</taxon>
        <taxon>Clostridia</taxon>
        <taxon>Lachnospirales</taxon>
        <taxon>Lachnospiraceae</taxon>
        <taxon>Acetatifactor</taxon>
    </lineage>
</organism>
<dbReference type="InterPro" id="IPR022764">
    <property type="entry name" value="Peptidase_S54_rhomboid_dom"/>
</dbReference>
<protein>
    <submittedName>
        <fullName evidence="9">Rhomboid family intramembrane serine protease</fullName>
    </submittedName>
</protein>
<feature type="transmembrane region" description="Helical" evidence="7">
    <location>
        <begin position="89"/>
        <end position="106"/>
    </location>
</feature>
<keyword evidence="5 7" id="KW-1133">Transmembrane helix</keyword>
<evidence type="ECO:0000256" key="3">
    <source>
        <dbReference type="ARBA" id="ARBA00022692"/>
    </source>
</evidence>
<evidence type="ECO:0000313" key="10">
    <source>
        <dbReference type="Proteomes" id="UP000824265"/>
    </source>
</evidence>
<feature type="transmembrane region" description="Helical" evidence="7">
    <location>
        <begin position="53"/>
        <end position="77"/>
    </location>
</feature>
<evidence type="ECO:0000313" key="9">
    <source>
        <dbReference type="EMBL" id="HIW81846.1"/>
    </source>
</evidence>
<comment type="caution">
    <text evidence="9">The sequence shown here is derived from an EMBL/GenBank/DDBJ whole genome shotgun (WGS) entry which is preliminary data.</text>
</comment>
<gene>
    <name evidence="9" type="ORF">H9742_10090</name>
</gene>
<accession>A0A9D1R525</accession>
<evidence type="ECO:0000259" key="8">
    <source>
        <dbReference type="Pfam" id="PF01694"/>
    </source>
</evidence>
<dbReference type="PANTHER" id="PTHR43731:SF14">
    <property type="entry name" value="PRESENILIN-ASSOCIATED RHOMBOID-LIKE PROTEIN, MITOCHONDRIAL"/>
    <property type="match status" value="1"/>
</dbReference>
<evidence type="ECO:0000256" key="6">
    <source>
        <dbReference type="ARBA" id="ARBA00023136"/>
    </source>
</evidence>
<comment type="subcellular location">
    <subcellularLocation>
        <location evidence="1">Membrane</location>
        <topology evidence="1">Multi-pass membrane protein</topology>
    </subcellularLocation>
</comment>
<feature type="transmembrane region" description="Helical" evidence="7">
    <location>
        <begin position="12"/>
        <end position="33"/>
    </location>
</feature>
<dbReference type="GO" id="GO:0004252">
    <property type="term" value="F:serine-type endopeptidase activity"/>
    <property type="evidence" value="ECO:0007669"/>
    <property type="project" value="InterPro"/>
</dbReference>
<feature type="transmembrane region" description="Helical" evidence="7">
    <location>
        <begin position="150"/>
        <end position="167"/>
    </location>
</feature>
<keyword evidence="9" id="KW-0645">Protease</keyword>
<feature type="transmembrane region" description="Helical" evidence="7">
    <location>
        <begin position="173"/>
        <end position="189"/>
    </location>
</feature>
<evidence type="ECO:0000256" key="7">
    <source>
        <dbReference type="SAM" id="Phobius"/>
    </source>
</evidence>
<dbReference type="PANTHER" id="PTHR43731">
    <property type="entry name" value="RHOMBOID PROTEASE"/>
    <property type="match status" value="1"/>
</dbReference>
<dbReference type="Proteomes" id="UP000824265">
    <property type="component" value="Unassembled WGS sequence"/>
</dbReference>
<dbReference type="AlphaFoldDB" id="A0A9D1R525"/>
<feature type="transmembrane region" description="Helical" evidence="7">
    <location>
        <begin position="118"/>
        <end position="138"/>
    </location>
</feature>
<dbReference type="InterPro" id="IPR035952">
    <property type="entry name" value="Rhomboid-like_sf"/>
</dbReference>
<dbReference type="InterPro" id="IPR050925">
    <property type="entry name" value="Rhomboid_protease_S54"/>
</dbReference>
<keyword evidence="4" id="KW-0378">Hydrolase</keyword>
<sequence length="198" mass="21946">MLQRWRNWPIVSGALVAVNVIVYVICTFTGSLLYERGSLNIWGVMVEREYGRIIWSMFLHSSVSHIFNNMFILFFLGAMIERETGHVRYGILYFLSGIGGNLLSLFGKLRTNDFSGSIGASGAVFGLDGVLLAMVLFSPRPMKNVTPARVILMIAYSLYSGFTGYNVDNAAHIGGLLTGFLGGTLMCLIERRTKRTRG</sequence>
<dbReference type="RefSeq" id="WP_318704869.1">
    <property type="nucleotide sequence ID" value="NZ_CALWMU010000003.1"/>
</dbReference>
<reference evidence="9" key="2">
    <citation type="submission" date="2021-04" db="EMBL/GenBank/DDBJ databases">
        <authorList>
            <person name="Gilroy R."/>
        </authorList>
    </citation>
    <scope>NUCLEOTIDE SEQUENCE</scope>
    <source>
        <strain evidence="9">CHK195-6426</strain>
    </source>
</reference>
<dbReference type="GO" id="GO:0016020">
    <property type="term" value="C:membrane"/>
    <property type="evidence" value="ECO:0007669"/>
    <property type="project" value="UniProtKB-SubCell"/>
</dbReference>
<dbReference type="GO" id="GO:0006508">
    <property type="term" value="P:proteolysis"/>
    <property type="evidence" value="ECO:0007669"/>
    <property type="project" value="UniProtKB-KW"/>
</dbReference>
<keyword evidence="3 7" id="KW-0812">Transmembrane</keyword>
<dbReference type="EMBL" id="DXGH01000054">
    <property type="protein sequence ID" value="HIW81846.1"/>
    <property type="molecule type" value="Genomic_DNA"/>
</dbReference>
<proteinExistence type="inferred from homology"/>
<name>A0A9D1R525_9FIRM</name>
<reference evidence="9" key="1">
    <citation type="journal article" date="2021" name="PeerJ">
        <title>Extensive microbial diversity within the chicken gut microbiome revealed by metagenomics and culture.</title>
        <authorList>
            <person name="Gilroy R."/>
            <person name="Ravi A."/>
            <person name="Getino M."/>
            <person name="Pursley I."/>
            <person name="Horton D.L."/>
            <person name="Alikhan N.F."/>
            <person name="Baker D."/>
            <person name="Gharbi K."/>
            <person name="Hall N."/>
            <person name="Watson M."/>
            <person name="Adriaenssens E.M."/>
            <person name="Foster-Nyarko E."/>
            <person name="Jarju S."/>
            <person name="Secka A."/>
            <person name="Antonio M."/>
            <person name="Oren A."/>
            <person name="Chaudhuri R.R."/>
            <person name="La Ragione R."/>
            <person name="Hildebrand F."/>
            <person name="Pallen M.J."/>
        </authorList>
    </citation>
    <scope>NUCLEOTIDE SEQUENCE</scope>
    <source>
        <strain evidence="9">CHK195-6426</strain>
    </source>
</reference>